<dbReference type="EMBL" id="CAFAZW010000003">
    <property type="protein sequence ID" value="CAB4840365.1"/>
    <property type="molecule type" value="Genomic_DNA"/>
</dbReference>
<evidence type="ECO:0000313" key="11">
    <source>
        <dbReference type="EMBL" id="CAB4953460.1"/>
    </source>
</evidence>
<keyword evidence="2" id="KW-0808">Transferase</keyword>
<evidence type="ECO:0000313" key="14">
    <source>
        <dbReference type="EMBL" id="CAB5073699.1"/>
    </source>
</evidence>
<dbReference type="EMBL" id="CAFBNM010000006">
    <property type="protein sequence ID" value="CAB4953460.1"/>
    <property type="molecule type" value="Genomic_DNA"/>
</dbReference>
<evidence type="ECO:0000256" key="4">
    <source>
        <dbReference type="ARBA" id="ARBA00048462"/>
    </source>
</evidence>
<evidence type="ECO:0000313" key="6">
    <source>
        <dbReference type="EMBL" id="CAB4670043.1"/>
    </source>
</evidence>
<keyword evidence="3" id="KW-0012">Acyltransferase</keyword>
<dbReference type="InterPro" id="IPR016036">
    <property type="entry name" value="Malonyl_transacylase_ACP-bd"/>
</dbReference>
<evidence type="ECO:0000256" key="3">
    <source>
        <dbReference type="ARBA" id="ARBA00023315"/>
    </source>
</evidence>
<dbReference type="InterPro" id="IPR050858">
    <property type="entry name" value="Mal-CoA-ACP_Trans/PKS_FabD"/>
</dbReference>
<dbReference type="AlphaFoldDB" id="A0A6J7NIW2"/>
<dbReference type="Pfam" id="PF00698">
    <property type="entry name" value="Acyl_transf_1"/>
    <property type="match status" value="1"/>
</dbReference>
<dbReference type="GO" id="GO:0004314">
    <property type="term" value="F:[acyl-carrier-protein] S-malonyltransferase activity"/>
    <property type="evidence" value="ECO:0007669"/>
    <property type="project" value="UniProtKB-EC"/>
</dbReference>
<sequence>MLAFVAPGQGAQTPGVLASWIAEPQALKLLKLWSAEIDLDLVRLGTTADADEIKDTANAQPLIVAAGLLGARALADSRFTVVAGHSVGEITAAALAGVISEIDAMKLVRARGIEMAKAAALKPAGMAAVLGGDRTVVLKAISDLGLVAANDNGAGQIVAAGDLDALAQLAPEGARVRALAVAGAFHTSYMQSAVEPLRALASQITVNTARCAVISNKDGAVITDGREILDRIVAQISNPVRWDLCMTTLAEHSSGTIEVPPAGTLVGLLKRAVPIIETFALKSIEDVTLAKEFSVRHQDEANRQDDDAN</sequence>
<dbReference type="EMBL" id="CAEZZH010000004">
    <property type="protein sequence ID" value="CAB4751067.1"/>
    <property type="molecule type" value="Genomic_DNA"/>
</dbReference>
<dbReference type="EMBL" id="CAFBQY010000009">
    <property type="protein sequence ID" value="CAB5073699.1"/>
    <property type="molecule type" value="Genomic_DNA"/>
</dbReference>
<feature type="domain" description="Malonyl-CoA:ACP transacylase (MAT)" evidence="5">
    <location>
        <begin position="5"/>
        <end position="293"/>
    </location>
</feature>
<dbReference type="EMBL" id="CAFBPO010000005">
    <property type="protein sequence ID" value="CAB5016076.1"/>
    <property type="molecule type" value="Genomic_DNA"/>
</dbReference>
<evidence type="ECO:0000256" key="1">
    <source>
        <dbReference type="ARBA" id="ARBA00013258"/>
    </source>
</evidence>
<reference evidence="12" key="1">
    <citation type="submission" date="2020-05" db="EMBL/GenBank/DDBJ databases">
        <authorList>
            <person name="Chiriac C."/>
            <person name="Salcher M."/>
            <person name="Ghai R."/>
            <person name="Kavagutti S V."/>
        </authorList>
    </citation>
    <scope>NUCLEOTIDE SEQUENCE</scope>
</reference>
<gene>
    <name evidence="6" type="ORF">UFOPK2340_00368</name>
    <name evidence="7" type="ORF">UFOPK2772_00931</name>
    <name evidence="8" type="ORF">UFOPK2850_00403</name>
    <name evidence="9" type="ORF">UFOPK3027_00882</name>
    <name evidence="10" type="ORF">UFOPK3256_00349</name>
    <name evidence="11" type="ORF">UFOPK3827_00710</name>
    <name evidence="12" type="ORF">UFOPK3982_01125</name>
    <name evidence="13" type="ORF">UFOPK4120_00543</name>
    <name evidence="14" type="ORF">UFOPK4404_00905</name>
</gene>
<dbReference type="SUPFAM" id="SSF52151">
    <property type="entry name" value="FabD/lysophospholipase-like"/>
    <property type="match status" value="1"/>
</dbReference>
<evidence type="ECO:0000313" key="8">
    <source>
        <dbReference type="EMBL" id="CAB4751067.1"/>
    </source>
</evidence>
<dbReference type="PANTHER" id="PTHR42681:SF1">
    <property type="entry name" value="MALONYL-COA-ACYL CARRIER PROTEIN TRANSACYLASE, MITOCHONDRIAL"/>
    <property type="match status" value="1"/>
</dbReference>
<dbReference type="Gene3D" id="3.30.70.250">
    <property type="entry name" value="Malonyl-CoA ACP transacylase, ACP-binding"/>
    <property type="match status" value="1"/>
</dbReference>
<dbReference type="GO" id="GO:0006633">
    <property type="term" value="P:fatty acid biosynthetic process"/>
    <property type="evidence" value="ECO:0007669"/>
    <property type="project" value="TreeGrafter"/>
</dbReference>
<dbReference type="EC" id="2.3.1.39" evidence="1"/>
<evidence type="ECO:0000313" key="9">
    <source>
        <dbReference type="EMBL" id="CAB4804707.1"/>
    </source>
</evidence>
<dbReference type="EMBL" id="CAEZXC010000014">
    <property type="protein sequence ID" value="CAB4670043.1"/>
    <property type="molecule type" value="Genomic_DNA"/>
</dbReference>
<dbReference type="InterPro" id="IPR016035">
    <property type="entry name" value="Acyl_Trfase/lysoPLipase"/>
</dbReference>
<dbReference type="GO" id="GO:0005829">
    <property type="term" value="C:cytosol"/>
    <property type="evidence" value="ECO:0007669"/>
    <property type="project" value="TreeGrafter"/>
</dbReference>
<protein>
    <recommendedName>
        <fullName evidence="1">[acyl-carrier-protein] S-malonyltransferase</fullName>
        <ecNumber evidence="1">2.3.1.39</ecNumber>
    </recommendedName>
</protein>
<comment type="catalytic activity">
    <reaction evidence="4">
        <text>holo-[ACP] + malonyl-CoA = malonyl-[ACP] + CoA</text>
        <dbReference type="Rhea" id="RHEA:41792"/>
        <dbReference type="Rhea" id="RHEA-COMP:9623"/>
        <dbReference type="Rhea" id="RHEA-COMP:9685"/>
        <dbReference type="ChEBI" id="CHEBI:57287"/>
        <dbReference type="ChEBI" id="CHEBI:57384"/>
        <dbReference type="ChEBI" id="CHEBI:64479"/>
        <dbReference type="ChEBI" id="CHEBI:78449"/>
        <dbReference type="EC" id="2.3.1.39"/>
    </reaction>
</comment>
<evidence type="ECO:0000256" key="2">
    <source>
        <dbReference type="ARBA" id="ARBA00022679"/>
    </source>
</evidence>
<evidence type="ECO:0000313" key="12">
    <source>
        <dbReference type="EMBL" id="CAB4990619.1"/>
    </source>
</evidence>
<dbReference type="InterPro" id="IPR014043">
    <property type="entry name" value="Acyl_transferase_dom"/>
</dbReference>
<dbReference type="EMBL" id="CAEZYT010000057">
    <property type="protein sequence ID" value="CAB4739862.1"/>
    <property type="molecule type" value="Genomic_DNA"/>
</dbReference>
<dbReference type="Gene3D" id="3.40.366.10">
    <property type="entry name" value="Malonyl-Coenzyme A Acyl Carrier Protein, domain 2"/>
    <property type="match status" value="1"/>
</dbReference>
<dbReference type="PANTHER" id="PTHR42681">
    <property type="entry name" value="MALONYL-COA-ACYL CARRIER PROTEIN TRANSACYLASE, MITOCHONDRIAL"/>
    <property type="match status" value="1"/>
</dbReference>
<dbReference type="SUPFAM" id="SSF55048">
    <property type="entry name" value="Probable ACP-binding domain of malonyl-CoA ACP transacylase"/>
    <property type="match status" value="1"/>
</dbReference>
<evidence type="ECO:0000313" key="10">
    <source>
        <dbReference type="EMBL" id="CAB4840365.1"/>
    </source>
</evidence>
<accession>A0A6J7NIW2</accession>
<dbReference type="InterPro" id="IPR001227">
    <property type="entry name" value="Ac_transferase_dom_sf"/>
</dbReference>
<name>A0A6J7NIW2_9ZZZZ</name>
<dbReference type="EMBL" id="CAFBOO010000010">
    <property type="protein sequence ID" value="CAB4990619.1"/>
    <property type="molecule type" value="Genomic_DNA"/>
</dbReference>
<evidence type="ECO:0000259" key="5">
    <source>
        <dbReference type="SMART" id="SM00827"/>
    </source>
</evidence>
<organism evidence="12">
    <name type="scientific">freshwater metagenome</name>
    <dbReference type="NCBI Taxonomy" id="449393"/>
    <lineage>
        <taxon>unclassified sequences</taxon>
        <taxon>metagenomes</taxon>
        <taxon>ecological metagenomes</taxon>
    </lineage>
</organism>
<dbReference type="EMBL" id="CAFAAN010000007">
    <property type="protein sequence ID" value="CAB4804707.1"/>
    <property type="molecule type" value="Genomic_DNA"/>
</dbReference>
<proteinExistence type="predicted"/>
<evidence type="ECO:0000313" key="7">
    <source>
        <dbReference type="EMBL" id="CAB4739862.1"/>
    </source>
</evidence>
<evidence type="ECO:0000313" key="13">
    <source>
        <dbReference type="EMBL" id="CAB5016076.1"/>
    </source>
</evidence>
<dbReference type="SMART" id="SM00827">
    <property type="entry name" value="PKS_AT"/>
    <property type="match status" value="1"/>
</dbReference>